<sequence>MGVNDEPTAAPPRATPAGTAAAPVGAAAHGGVVPPATLPADHLSGRPTPTGEELHASHPAPTFVALRRWVLSNAVQLRTLRGDLRKQIAASSSSAVGPLGDVPEKVVLVASELATNALAHGRPPTQVRLAQDGTTFLLEVSDGAVDRHPFLAEGRAPGDGGFGLQIARRLSLDVGWYADSEGKHVWATFCATDDA</sequence>
<dbReference type="SUPFAM" id="SSF55874">
    <property type="entry name" value="ATPase domain of HSP90 chaperone/DNA topoisomerase II/histidine kinase"/>
    <property type="match status" value="1"/>
</dbReference>
<dbReference type="OrthoDB" id="3297757at2"/>
<dbReference type="KEGG" id="celz:E5225_16625"/>
<keyword evidence="1" id="KW-0808">Transferase</keyword>
<dbReference type="GO" id="GO:0004674">
    <property type="term" value="F:protein serine/threonine kinase activity"/>
    <property type="evidence" value="ECO:0007669"/>
    <property type="project" value="UniProtKB-KW"/>
</dbReference>
<dbReference type="InterPro" id="IPR003594">
    <property type="entry name" value="HATPase_dom"/>
</dbReference>
<dbReference type="EMBL" id="CP039291">
    <property type="protein sequence ID" value="QCB94946.1"/>
    <property type="molecule type" value="Genomic_DNA"/>
</dbReference>
<dbReference type="InterPro" id="IPR050267">
    <property type="entry name" value="Anti-sigma-factor_SerPK"/>
</dbReference>
<evidence type="ECO:0000256" key="2">
    <source>
        <dbReference type="SAM" id="MobiDB-lite"/>
    </source>
</evidence>
<proteinExistence type="predicted"/>
<name>A0A4P7SNU8_9CELL</name>
<dbReference type="PANTHER" id="PTHR35526">
    <property type="entry name" value="ANTI-SIGMA-F FACTOR RSBW-RELATED"/>
    <property type="match status" value="1"/>
</dbReference>
<evidence type="ECO:0000259" key="3">
    <source>
        <dbReference type="Pfam" id="PF13581"/>
    </source>
</evidence>
<evidence type="ECO:0000313" key="5">
    <source>
        <dbReference type="Proteomes" id="UP000296469"/>
    </source>
</evidence>
<keyword evidence="4" id="KW-0547">Nucleotide-binding</keyword>
<dbReference type="AlphaFoldDB" id="A0A4P7SNU8"/>
<reference evidence="4 5" key="1">
    <citation type="submission" date="2019-04" db="EMBL/GenBank/DDBJ databases">
        <title>Isolation and identification of Cellulomonas shaoxiangyii sp. Nov. isolated from feces of the Tibetan antelopes (Pantholops hodgsonii) in the Qinghai-Tibet plateau of China.</title>
        <authorList>
            <person name="Tian Z."/>
        </authorList>
    </citation>
    <scope>NUCLEOTIDE SEQUENCE [LARGE SCALE GENOMIC DNA]</scope>
    <source>
        <strain evidence="4 5">Z28</strain>
    </source>
</reference>
<dbReference type="PANTHER" id="PTHR35526:SF3">
    <property type="entry name" value="ANTI-SIGMA-F FACTOR RSBW"/>
    <property type="match status" value="1"/>
</dbReference>
<dbReference type="Pfam" id="PF13581">
    <property type="entry name" value="HATPase_c_2"/>
    <property type="match status" value="1"/>
</dbReference>
<keyword evidence="5" id="KW-1185">Reference proteome</keyword>
<dbReference type="GO" id="GO:0005524">
    <property type="term" value="F:ATP binding"/>
    <property type="evidence" value="ECO:0007669"/>
    <property type="project" value="UniProtKB-KW"/>
</dbReference>
<evidence type="ECO:0000313" key="4">
    <source>
        <dbReference type="EMBL" id="QCB94946.1"/>
    </source>
</evidence>
<feature type="compositionally biased region" description="Low complexity" evidence="2">
    <location>
        <begin position="15"/>
        <end position="35"/>
    </location>
</feature>
<organism evidence="4 5">
    <name type="scientific">Cellulomonas shaoxiangyii</name>
    <dbReference type="NCBI Taxonomy" id="2566013"/>
    <lineage>
        <taxon>Bacteria</taxon>
        <taxon>Bacillati</taxon>
        <taxon>Actinomycetota</taxon>
        <taxon>Actinomycetes</taxon>
        <taxon>Micrococcales</taxon>
        <taxon>Cellulomonadaceae</taxon>
        <taxon>Cellulomonas</taxon>
    </lineage>
</organism>
<protein>
    <submittedName>
        <fullName evidence="4">ATP-binding protein</fullName>
    </submittedName>
</protein>
<dbReference type="Gene3D" id="3.30.565.10">
    <property type="entry name" value="Histidine kinase-like ATPase, C-terminal domain"/>
    <property type="match status" value="1"/>
</dbReference>
<gene>
    <name evidence="4" type="ORF">E5225_16625</name>
</gene>
<keyword evidence="1" id="KW-0723">Serine/threonine-protein kinase</keyword>
<accession>A0A4P7SNU8</accession>
<dbReference type="RefSeq" id="WP_135973883.1">
    <property type="nucleotide sequence ID" value="NZ_CP039291.1"/>
</dbReference>
<keyword evidence="4" id="KW-0067">ATP-binding</keyword>
<keyword evidence="1" id="KW-0418">Kinase</keyword>
<dbReference type="InterPro" id="IPR036890">
    <property type="entry name" value="HATPase_C_sf"/>
</dbReference>
<feature type="region of interest" description="Disordered" evidence="2">
    <location>
        <begin position="1"/>
        <end position="56"/>
    </location>
</feature>
<evidence type="ECO:0000256" key="1">
    <source>
        <dbReference type="ARBA" id="ARBA00022527"/>
    </source>
</evidence>
<dbReference type="CDD" id="cd16936">
    <property type="entry name" value="HATPase_RsbW-like"/>
    <property type="match status" value="1"/>
</dbReference>
<feature type="domain" description="Histidine kinase/HSP90-like ATPase" evidence="3">
    <location>
        <begin position="85"/>
        <end position="188"/>
    </location>
</feature>
<dbReference type="Proteomes" id="UP000296469">
    <property type="component" value="Chromosome"/>
</dbReference>